<evidence type="ECO:0000256" key="6">
    <source>
        <dbReference type="PROSITE-ProRule" id="PRU00176"/>
    </source>
</evidence>
<sequence>MVIRESVSRIYVGNLPSHVSSRDVENEFRKYGNILKCDVKKTVSGAAFAFIEFEDARDAADAIKEKDGCDFEGNKLRVEVPFNARENGRYNARGGGRGMMHRGPKSRRGRYVVEVTGLPISGSWQDLKDHLREAGECGHADVFKDGTGEEKNQKYLSDKKKHYGDVMMEVMDDIIVDTEVTLVGVIQEVEKGHILEAEVEATVAEVIVEVEAQVVEVEVEVWTEEEILMIKKEVIQEVYHTKKEGEIIEPYQNQDQDQEPTQDHHHGPIKEDIR</sequence>
<dbReference type="AlphaFoldDB" id="A0A0L7K5Y4"/>
<dbReference type="KEGG" id="pfh:PFHG_00235"/>
<dbReference type="GO" id="GO:0005634">
    <property type="term" value="C:nucleus"/>
    <property type="evidence" value="ECO:0007669"/>
    <property type="project" value="UniProtKB-SubCell"/>
</dbReference>
<proteinExistence type="predicted"/>
<dbReference type="EMBL" id="CH671920">
    <property type="protein sequence ID" value="KOB58491.1"/>
    <property type="molecule type" value="Genomic_DNA"/>
</dbReference>
<evidence type="ECO:0000259" key="8">
    <source>
        <dbReference type="PROSITE" id="PS50102"/>
    </source>
</evidence>
<comment type="subcellular location">
    <subcellularLocation>
        <location evidence="1">Nucleus</location>
    </subcellularLocation>
</comment>
<dbReference type="PROSITE" id="PS50102">
    <property type="entry name" value="RRM"/>
    <property type="match status" value="1"/>
</dbReference>
<dbReference type="OrthoDB" id="1099063at2759"/>
<dbReference type="GO" id="GO:0005737">
    <property type="term" value="C:cytoplasm"/>
    <property type="evidence" value="ECO:0007669"/>
    <property type="project" value="TreeGrafter"/>
</dbReference>
<dbReference type="InterPro" id="IPR035979">
    <property type="entry name" value="RBD_domain_sf"/>
</dbReference>
<feature type="region of interest" description="Disordered" evidence="7">
    <location>
        <begin position="247"/>
        <end position="274"/>
    </location>
</feature>
<dbReference type="Gene3D" id="3.30.70.330">
    <property type="match status" value="2"/>
</dbReference>
<evidence type="ECO:0000256" key="7">
    <source>
        <dbReference type="SAM" id="MobiDB-lite"/>
    </source>
</evidence>
<dbReference type="Proteomes" id="UP000054289">
    <property type="component" value="Unassembled WGS sequence"/>
</dbReference>
<dbReference type="PANTHER" id="PTHR23003:SF62">
    <property type="entry name" value="SERINE_ARGININE (SR)-TYPE SHUTTLING MRNA BINDING PROTEIN NPL3"/>
    <property type="match status" value="1"/>
</dbReference>
<evidence type="ECO:0000256" key="1">
    <source>
        <dbReference type="ARBA" id="ARBA00004123"/>
    </source>
</evidence>
<keyword evidence="5" id="KW-0539">Nucleus</keyword>
<dbReference type="GO" id="GO:0006397">
    <property type="term" value="P:mRNA processing"/>
    <property type="evidence" value="ECO:0007669"/>
    <property type="project" value="UniProtKB-KW"/>
</dbReference>
<evidence type="ECO:0000256" key="3">
    <source>
        <dbReference type="ARBA" id="ARBA00022737"/>
    </source>
</evidence>
<dbReference type="FunFam" id="3.30.70.330:FF:000413">
    <property type="entry name" value="Serine/arginine-rich splicing factor 1"/>
    <property type="match status" value="1"/>
</dbReference>
<evidence type="ECO:0000313" key="10">
    <source>
        <dbReference type="Proteomes" id="UP000054289"/>
    </source>
</evidence>
<evidence type="ECO:0000256" key="4">
    <source>
        <dbReference type="ARBA" id="ARBA00022884"/>
    </source>
</evidence>
<dbReference type="InterPro" id="IPR000504">
    <property type="entry name" value="RRM_dom"/>
</dbReference>
<dbReference type="PANTHER" id="PTHR23003">
    <property type="entry name" value="RNA RECOGNITION MOTIF RRM DOMAIN CONTAINING PROTEIN"/>
    <property type="match status" value="1"/>
</dbReference>
<dbReference type="InterPro" id="IPR050374">
    <property type="entry name" value="RRT5_SRSF_SR"/>
</dbReference>
<reference evidence="9 10" key="1">
    <citation type="submission" date="2006-03" db="EMBL/GenBank/DDBJ databases">
        <title>Annotation of Plasmodium falciparum HB3.</title>
        <authorList>
            <consortium name="The Broad Institute Genome Sequencing Platform"/>
            <person name="Volkman S.K."/>
            <person name="Neafsey D.E."/>
            <person name="Dash A.P."/>
            <person name="Chitnis C.E."/>
            <person name="Hartl D.L."/>
            <person name="Young S.K."/>
            <person name="Zeng Q."/>
            <person name="Koehrsen M."/>
            <person name="Alvarado L."/>
            <person name="Berlin A."/>
            <person name="Borenstein D."/>
            <person name="Chapman S.B."/>
            <person name="Chen Z."/>
            <person name="Engels R."/>
            <person name="Freedman E."/>
            <person name="Gellesch M."/>
            <person name="Goldberg J."/>
            <person name="Griggs A."/>
            <person name="Gujja S."/>
            <person name="Heilman E.R."/>
            <person name="Heiman D.I."/>
            <person name="Howarth C."/>
            <person name="Jen D."/>
            <person name="Larson L."/>
            <person name="Mehta T."/>
            <person name="Neiman D."/>
            <person name="Park D."/>
            <person name="Pearson M."/>
            <person name="Roberts A."/>
            <person name="Saif S."/>
            <person name="Shea T."/>
            <person name="Shenoy N."/>
            <person name="Sisk P."/>
            <person name="Stolte C."/>
            <person name="Sykes S."/>
            <person name="Walk T."/>
            <person name="White J."/>
            <person name="Yandava C."/>
            <person name="Haas B."/>
            <person name="Henn M.R."/>
            <person name="Nusbaum C."/>
            <person name="Birren B."/>
        </authorList>
    </citation>
    <scope>NUCLEOTIDE SEQUENCE [LARGE SCALE GENOMIC DNA]</scope>
    <source>
        <strain evidence="9">HB3</strain>
    </source>
</reference>
<accession>A0A0L7K5Y4</accession>
<reference evidence="10" key="2">
    <citation type="submission" date="2006-03" db="EMBL/GenBank/DDBJ databases">
        <title>The genome sequence of the Plasmodium falciparum HB3.</title>
        <authorList>
            <consortium name="The Broad Institute Genome Sequencing Platform"/>
            <person name="Birren B."/>
            <person name="Lander E."/>
            <person name="Galagan J."/>
            <person name="Nusbaum C."/>
            <person name="Devon K."/>
            <person name="Henn M."/>
            <person name="Jaffe D."/>
            <person name="Butler J."/>
            <person name="Alvarez P."/>
            <person name="Gnerre S."/>
            <person name="Grabherr M."/>
            <person name="Kleber M."/>
            <person name="Mauceli E."/>
            <person name="Brockman W."/>
            <person name="MacCallum I.A."/>
            <person name="Rounsley S."/>
            <person name="Young S."/>
            <person name="LaButti K."/>
            <person name="Pushparaj V."/>
            <person name="DeCaprio D."/>
            <person name="Crawford M."/>
            <person name="Koehrsen M."/>
            <person name="Engels R."/>
            <person name="Montgomery P."/>
            <person name="Pearson M."/>
            <person name="Howarth C."/>
            <person name="Larson L."/>
            <person name="Luoma S."/>
            <person name="White J."/>
            <person name="Kodira C."/>
            <person name="Zeng Q."/>
            <person name="Oleary S."/>
            <person name="Yandava C."/>
            <person name="Alvarado L."/>
            <person name="Wirth D."/>
            <person name="Volkman S."/>
            <person name="Hartl D."/>
        </authorList>
    </citation>
    <scope>NUCLEOTIDE SEQUENCE [LARGE SCALE GENOMIC DNA]</scope>
</reference>
<dbReference type="CDD" id="cd12338">
    <property type="entry name" value="RRM1_SRSF1_like"/>
    <property type="match status" value="1"/>
</dbReference>
<evidence type="ECO:0000256" key="2">
    <source>
        <dbReference type="ARBA" id="ARBA00022664"/>
    </source>
</evidence>
<dbReference type="GO" id="GO:0003729">
    <property type="term" value="F:mRNA binding"/>
    <property type="evidence" value="ECO:0007669"/>
    <property type="project" value="TreeGrafter"/>
</dbReference>
<name>A0A0L7K5Y4_PLAFX</name>
<organism evidence="9 10">
    <name type="scientific">Plasmodium falciparum (isolate HB3)</name>
    <dbReference type="NCBI Taxonomy" id="137071"/>
    <lineage>
        <taxon>Eukaryota</taxon>
        <taxon>Sar</taxon>
        <taxon>Alveolata</taxon>
        <taxon>Apicomplexa</taxon>
        <taxon>Aconoidasida</taxon>
        <taxon>Haemosporida</taxon>
        <taxon>Plasmodiidae</taxon>
        <taxon>Plasmodium</taxon>
        <taxon>Plasmodium (Laverania)</taxon>
    </lineage>
</organism>
<keyword evidence="2" id="KW-0507">mRNA processing</keyword>
<evidence type="ECO:0000256" key="5">
    <source>
        <dbReference type="ARBA" id="ARBA00023242"/>
    </source>
</evidence>
<dbReference type="SUPFAM" id="SSF54928">
    <property type="entry name" value="RNA-binding domain, RBD"/>
    <property type="match status" value="1"/>
</dbReference>
<dbReference type="InterPro" id="IPR012677">
    <property type="entry name" value="Nucleotide-bd_a/b_plait_sf"/>
</dbReference>
<keyword evidence="3" id="KW-0677">Repeat</keyword>
<dbReference type="Pfam" id="PF00076">
    <property type="entry name" value="RRM_1"/>
    <property type="match status" value="1"/>
</dbReference>
<feature type="domain" description="RRM" evidence="8">
    <location>
        <begin position="8"/>
        <end position="83"/>
    </location>
</feature>
<keyword evidence="4 6" id="KW-0694">RNA-binding</keyword>
<protein>
    <recommendedName>
        <fullName evidence="8">RRM domain-containing protein</fullName>
    </recommendedName>
</protein>
<feature type="compositionally biased region" description="Basic and acidic residues" evidence="7">
    <location>
        <begin position="261"/>
        <end position="274"/>
    </location>
</feature>
<gene>
    <name evidence="9" type="ORF">PFHG_00235</name>
</gene>
<evidence type="ECO:0000313" key="9">
    <source>
        <dbReference type="EMBL" id="KOB58491.1"/>
    </source>
</evidence>
<dbReference type="SMART" id="SM00360">
    <property type="entry name" value="RRM"/>
    <property type="match status" value="1"/>
</dbReference>